<accession>A0A9D2VKK3</accession>
<feature type="non-terminal residue" evidence="2">
    <location>
        <position position="65"/>
    </location>
</feature>
<reference evidence="2" key="2">
    <citation type="submission" date="2021-09" db="EMBL/GenBank/DDBJ databases">
        <authorList>
            <person name="Gilroy R."/>
        </authorList>
    </citation>
    <scope>NUCLEOTIDE SEQUENCE</scope>
    <source>
        <strain evidence="2">USAMLcec12-2067</strain>
    </source>
</reference>
<feature type="transmembrane region" description="Helical" evidence="1">
    <location>
        <begin position="29"/>
        <end position="49"/>
    </location>
</feature>
<dbReference type="Proteomes" id="UP000789325">
    <property type="component" value="Unassembled WGS sequence"/>
</dbReference>
<protein>
    <submittedName>
        <fullName evidence="2">Polysulfide reductase</fullName>
    </submittedName>
</protein>
<evidence type="ECO:0000313" key="2">
    <source>
        <dbReference type="EMBL" id="HJH43685.1"/>
    </source>
</evidence>
<name>A0A9D2VKK3_9ACTN</name>
<organism evidence="2 3">
    <name type="scientific">Rubneribacter badeniensis</name>
    <dbReference type="NCBI Taxonomy" id="2070688"/>
    <lineage>
        <taxon>Bacteria</taxon>
        <taxon>Bacillati</taxon>
        <taxon>Actinomycetota</taxon>
        <taxon>Coriobacteriia</taxon>
        <taxon>Eggerthellales</taxon>
        <taxon>Eggerthellaceae</taxon>
        <taxon>Rubneribacter</taxon>
    </lineage>
</organism>
<comment type="caution">
    <text evidence="2">The sequence shown here is derived from an EMBL/GenBank/DDBJ whole genome shotgun (WGS) entry which is preliminary data.</text>
</comment>
<evidence type="ECO:0000256" key="1">
    <source>
        <dbReference type="SAM" id="Phobius"/>
    </source>
</evidence>
<gene>
    <name evidence="2" type="ORF">K8V16_07790</name>
</gene>
<keyword evidence="1" id="KW-1133">Transmembrane helix</keyword>
<evidence type="ECO:0000313" key="3">
    <source>
        <dbReference type="Proteomes" id="UP000789325"/>
    </source>
</evidence>
<keyword evidence="1" id="KW-0812">Transmembrane</keyword>
<proteinExistence type="predicted"/>
<dbReference type="EMBL" id="DYZL01000168">
    <property type="protein sequence ID" value="HJH43685.1"/>
    <property type="molecule type" value="Genomic_DNA"/>
</dbReference>
<dbReference type="AlphaFoldDB" id="A0A9D2VKK3"/>
<sequence length="65" mass="6348">MSENKQGSACAAVSGAAPTGRFGGRGLNVAIVVAAAVTVAGLALWGVQLSGGMAQTGMRNLDSWG</sequence>
<reference evidence="2" key="1">
    <citation type="journal article" date="2021" name="PeerJ">
        <title>Extensive microbial diversity within the chicken gut microbiome revealed by metagenomics and culture.</title>
        <authorList>
            <person name="Gilroy R."/>
            <person name="Ravi A."/>
            <person name="Getino M."/>
            <person name="Pursley I."/>
            <person name="Horton D.L."/>
            <person name="Alikhan N.F."/>
            <person name="Baker D."/>
            <person name="Gharbi K."/>
            <person name="Hall N."/>
            <person name="Watson M."/>
            <person name="Adriaenssens E.M."/>
            <person name="Foster-Nyarko E."/>
            <person name="Jarju S."/>
            <person name="Secka A."/>
            <person name="Antonio M."/>
            <person name="Oren A."/>
            <person name="Chaudhuri R.R."/>
            <person name="La Ragione R."/>
            <person name="Hildebrand F."/>
            <person name="Pallen M.J."/>
        </authorList>
    </citation>
    <scope>NUCLEOTIDE SEQUENCE</scope>
    <source>
        <strain evidence="2">USAMLcec12-2067</strain>
    </source>
</reference>
<keyword evidence="1" id="KW-0472">Membrane</keyword>